<dbReference type="PANTHER" id="PTHR11741:SF0">
    <property type="entry name" value="ELONGATION FACTOR TS, MITOCHONDRIAL"/>
    <property type="match status" value="1"/>
</dbReference>
<evidence type="ECO:0000313" key="10">
    <source>
        <dbReference type="Proteomes" id="UP000253250"/>
    </source>
</evidence>
<dbReference type="AlphaFoldDB" id="A0A1C2FXJ9"/>
<dbReference type="Gene3D" id="3.30.479.20">
    <property type="entry name" value="Elongation factor Ts, dimerisation domain"/>
    <property type="match status" value="2"/>
</dbReference>
<dbReference type="CDD" id="cd14275">
    <property type="entry name" value="UBA_EF-Ts"/>
    <property type="match status" value="1"/>
</dbReference>
<name>A0A1C2FXJ9_9GAMM</name>
<dbReference type="InterPro" id="IPR018101">
    <property type="entry name" value="Transl_elong_Ts_CS"/>
</dbReference>
<comment type="subcellular location">
    <subcellularLocation>
        <location evidence="6 8">Cytoplasm</location>
    </subcellularLocation>
</comment>
<gene>
    <name evidence="6" type="primary">tsf</name>
    <name evidence="9" type="ORF">C4900_05685</name>
</gene>
<dbReference type="SUPFAM" id="SSF54713">
    <property type="entry name" value="Elongation factor Ts (EF-Ts), dimerisation domain"/>
    <property type="match status" value="2"/>
</dbReference>
<evidence type="ECO:0000313" key="9">
    <source>
        <dbReference type="EMBL" id="RCN59206.1"/>
    </source>
</evidence>
<comment type="caution">
    <text evidence="9">The sequence shown here is derived from an EMBL/GenBank/DDBJ whole genome shotgun (WGS) entry which is preliminary data.</text>
</comment>
<dbReference type="InterPro" id="IPR036402">
    <property type="entry name" value="EF-Ts_dimer_sf"/>
</dbReference>
<reference evidence="9 10" key="1">
    <citation type="submission" date="2018-02" db="EMBL/GenBank/DDBJ databases">
        <title>Insights into the biology of acidophilic members of the Acidiferrobacteraceae family derived from comparative genomic analyses.</title>
        <authorList>
            <person name="Issotta F."/>
            <person name="Thyssen C."/>
            <person name="Mena C."/>
            <person name="Moya A."/>
            <person name="Bellenberg S."/>
            <person name="Sproer C."/>
            <person name="Covarrubias P.C."/>
            <person name="Sand W."/>
            <person name="Quatrini R."/>
            <person name="Vera M."/>
        </authorList>
    </citation>
    <scope>NUCLEOTIDE SEQUENCE [LARGE SCALE GENOMIC DNA]</scope>
    <source>
        <strain evidence="10">m-1</strain>
    </source>
</reference>
<sequence>MAISAAQVKELRERTGLGMMECKAALTETDGNMEAAIDLLRKKAGAKVDKKAHRVAAEGAIGAHVDARGQVGALVEVNSETDFVAKEERFTAFAQTLAALVVDHNPADLEALSAMAYPGGGTVAEARAALVAQFGENMTVRRFVRLDAEGGVLGHYVHGRRIGVLVSLAGGGAALARDLAMHIAASKPAYVRPEDVPADVVAREKAIYVAQAEGSGKPPEIIEKMVMGKVRKYLDDITLTGQAFVKDPETTVAAQLKKAGAEARRFFRLEVGEGIEREASNFASEVMSQVKGS</sequence>
<evidence type="ECO:0000256" key="1">
    <source>
        <dbReference type="ARBA" id="ARBA00005532"/>
    </source>
</evidence>
<dbReference type="Gene3D" id="1.10.286.20">
    <property type="match status" value="1"/>
</dbReference>
<dbReference type="FunFam" id="1.10.286.20:FF:000001">
    <property type="entry name" value="Elongation factor Ts"/>
    <property type="match status" value="1"/>
</dbReference>
<evidence type="ECO:0000256" key="7">
    <source>
        <dbReference type="RuleBase" id="RU000642"/>
    </source>
</evidence>
<dbReference type="STRING" id="163359.A9R16_04580"/>
<dbReference type="GO" id="GO:0005737">
    <property type="term" value="C:cytoplasm"/>
    <property type="evidence" value="ECO:0007669"/>
    <property type="project" value="UniProtKB-SubCell"/>
</dbReference>
<dbReference type="GO" id="GO:0003746">
    <property type="term" value="F:translation elongation factor activity"/>
    <property type="evidence" value="ECO:0007669"/>
    <property type="project" value="UniProtKB-UniRule"/>
</dbReference>
<evidence type="ECO:0000256" key="3">
    <source>
        <dbReference type="ARBA" id="ARBA00022490"/>
    </source>
</evidence>
<keyword evidence="4 6" id="KW-0251">Elongation factor</keyword>
<dbReference type="HAMAP" id="MF_00050">
    <property type="entry name" value="EF_Ts"/>
    <property type="match status" value="1"/>
</dbReference>
<dbReference type="Proteomes" id="UP000253250">
    <property type="component" value="Unassembled WGS sequence"/>
</dbReference>
<dbReference type="PANTHER" id="PTHR11741">
    <property type="entry name" value="ELONGATION FACTOR TS"/>
    <property type="match status" value="1"/>
</dbReference>
<dbReference type="FunFam" id="1.10.8.10:FF:000001">
    <property type="entry name" value="Elongation factor Ts"/>
    <property type="match status" value="1"/>
</dbReference>
<dbReference type="OrthoDB" id="9808348at2"/>
<organism evidence="9 10">
    <name type="scientific">Acidiferrobacter thiooxydans</name>
    <dbReference type="NCBI Taxonomy" id="163359"/>
    <lineage>
        <taxon>Bacteria</taxon>
        <taxon>Pseudomonadati</taxon>
        <taxon>Pseudomonadota</taxon>
        <taxon>Gammaproteobacteria</taxon>
        <taxon>Acidiferrobacterales</taxon>
        <taxon>Acidiferrobacteraceae</taxon>
        <taxon>Acidiferrobacter</taxon>
    </lineage>
</organism>
<evidence type="ECO:0000256" key="2">
    <source>
        <dbReference type="ARBA" id="ARBA00016956"/>
    </source>
</evidence>
<dbReference type="InterPro" id="IPR009060">
    <property type="entry name" value="UBA-like_sf"/>
</dbReference>
<proteinExistence type="inferred from homology"/>
<dbReference type="EMBL" id="PSYR01000001">
    <property type="protein sequence ID" value="RCN59206.1"/>
    <property type="molecule type" value="Genomic_DNA"/>
</dbReference>
<dbReference type="InterPro" id="IPR001816">
    <property type="entry name" value="Transl_elong_EFTs/EF1B"/>
</dbReference>
<feature type="region of interest" description="Involved in Mg(2+) ion dislocation from EF-Tu" evidence="6">
    <location>
        <begin position="81"/>
        <end position="84"/>
    </location>
</feature>
<keyword evidence="3 6" id="KW-0963">Cytoplasm</keyword>
<keyword evidence="10" id="KW-1185">Reference proteome</keyword>
<comment type="function">
    <text evidence="6 7">Associates with the EF-Tu.GDP complex and induces the exchange of GDP to GTP. It remains bound to the aminoacyl-tRNA.EF-Tu.GTP complex up to the GTP hydrolysis stage on the ribosome.</text>
</comment>
<comment type="similarity">
    <text evidence="1 6 7">Belongs to the EF-Ts family.</text>
</comment>
<dbReference type="NCBIfam" id="TIGR00116">
    <property type="entry name" value="tsf"/>
    <property type="match status" value="1"/>
</dbReference>
<protein>
    <recommendedName>
        <fullName evidence="2 6">Elongation factor Ts</fullName>
        <shortName evidence="6">EF-Ts</shortName>
    </recommendedName>
</protein>
<evidence type="ECO:0000256" key="8">
    <source>
        <dbReference type="RuleBase" id="RU000643"/>
    </source>
</evidence>
<dbReference type="SUPFAM" id="SSF46934">
    <property type="entry name" value="UBA-like"/>
    <property type="match status" value="1"/>
</dbReference>
<dbReference type="Pfam" id="PF00889">
    <property type="entry name" value="EF_TS"/>
    <property type="match status" value="1"/>
</dbReference>
<evidence type="ECO:0000256" key="6">
    <source>
        <dbReference type="HAMAP-Rule" id="MF_00050"/>
    </source>
</evidence>
<dbReference type="PROSITE" id="PS01127">
    <property type="entry name" value="EF_TS_2"/>
    <property type="match status" value="1"/>
</dbReference>
<dbReference type="Gene3D" id="1.10.8.10">
    <property type="entry name" value="DNA helicase RuvA subunit, C-terminal domain"/>
    <property type="match status" value="1"/>
</dbReference>
<evidence type="ECO:0000256" key="5">
    <source>
        <dbReference type="ARBA" id="ARBA00022917"/>
    </source>
</evidence>
<dbReference type="RefSeq" id="WP_065972147.1">
    <property type="nucleotide sequence ID" value="NZ_CP080624.1"/>
</dbReference>
<keyword evidence="5 6" id="KW-0648">Protein biosynthesis</keyword>
<accession>A0A1C2FXJ9</accession>
<evidence type="ECO:0000256" key="4">
    <source>
        <dbReference type="ARBA" id="ARBA00022768"/>
    </source>
</evidence>
<dbReference type="InterPro" id="IPR014039">
    <property type="entry name" value="Transl_elong_EFTs/EF1B_dimer"/>
</dbReference>